<proteinExistence type="predicted"/>
<dbReference type="InterPro" id="IPR029033">
    <property type="entry name" value="His_PPase_superfam"/>
</dbReference>
<dbReference type="InterPro" id="IPR013078">
    <property type="entry name" value="His_Pase_superF_clade-1"/>
</dbReference>
<dbReference type="Proteomes" id="UP000199236">
    <property type="component" value="Unassembled WGS sequence"/>
</dbReference>
<evidence type="ECO:0000256" key="3">
    <source>
        <dbReference type="PIRSR" id="PIRSR613078-1"/>
    </source>
</evidence>
<evidence type="ECO:0000313" key="5">
    <source>
        <dbReference type="EMBL" id="SFO43276.1"/>
    </source>
</evidence>
<dbReference type="InterPro" id="IPR001345">
    <property type="entry name" value="PG/BPGM_mutase_AS"/>
</dbReference>
<dbReference type="CDD" id="cd07067">
    <property type="entry name" value="HP_PGM_like"/>
    <property type="match status" value="1"/>
</dbReference>
<keyword evidence="1" id="KW-0324">Glycolysis</keyword>
<dbReference type="EMBL" id="FOVR01000006">
    <property type="protein sequence ID" value="SFO43276.1"/>
    <property type="molecule type" value="Genomic_DNA"/>
</dbReference>
<dbReference type="InterPro" id="IPR050275">
    <property type="entry name" value="PGM_Phosphatase"/>
</dbReference>
<dbReference type="AlphaFoldDB" id="A0A1I5H5H1"/>
<feature type="binding site" evidence="4">
    <location>
        <begin position="9"/>
        <end position="16"/>
    </location>
    <ligand>
        <name>substrate</name>
    </ligand>
</feature>
<dbReference type="GO" id="GO:0016791">
    <property type="term" value="F:phosphatase activity"/>
    <property type="evidence" value="ECO:0007669"/>
    <property type="project" value="TreeGrafter"/>
</dbReference>
<name>A0A1I5H5H1_9HYPH</name>
<reference evidence="5 6" key="1">
    <citation type="submission" date="2016-10" db="EMBL/GenBank/DDBJ databases">
        <authorList>
            <person name="de Groot N.N."/>
        </authorList>
    </citation>
    <scope>NUCLEOTIDE SEQUENCE [LARGE SCALE GENOMIC DNA]</scope>
    <source>
        <strain evidence="5 6">CGMCC 1.9157</strain>
    </source>
</reference>
<evidence type="ECO:0000256" key="2">
    <source>
        <dbReference type="ARBA" id="ARBA00023235"/>
    </source>
</evidence>
<organism evidence="5 6">
    <name type="scientific">Cohaesibacter marisflavi</name>
    <dbReference type="NCBI Taxonomy" id="655353"/>
    <lineage>
        <taxon>Bacteria</taxon>
        <taxon>Pseudomonadati</taxon>
        <taxon>Pseudomonadota</taxon>
        <taxon>Alphaproteobacteria</taxon>
        <taxon>Hyphomicrobiales</taxon>
        <taxon>Cohaesibacteraceae</taxon>
    </lineage>
</organism>
<keyword evidence="6" id="KW-1185">Reference proteome</keyword>
<dbReference type="PANTHER" id="PTHR48100:SF1">
    <property type="entry name" value="HISTIDINE PHOSPHATASE FAMILY PROTEIN-RELATED"/>
    <property type="match status" value="1"/>
</dbReference>
<evidence type="ECO:0000256" key="4">
    <source>
        <dbReference type="PIRSR" id="PIRSR613078-2"/>
    </source>
</evidence>
<dbReference type="SMART" id="SM00855">
    <property type="entry name" value="PGAM"/>
    <property type="match status" value="1"/>
</dbReference>
<dbReference type="Gene3D" id="3.40.50.1240">
    <property type="entry name" value="Phosphoglycerate mutase-like"/>
    <property type="match status" value="1"/>
</dbReference>
<feature type="active site" description="Tele-phosphohistidine intermediate" evidence="3">
    <location>
        <position position="10"/>
    </location>
</feature>
<dbReference type="PROSITE" id="PS00175">
    <property type="entry name" value="PG_MUTASE"/>
    <property type="match status" value="1"/>
</dbReference>
<keyword evidence="2" id="KW-0413">Isomerase</keyword>
<dbReference type="GO" id="GO:0005737">
    <property type="term" value="C:cytoplasm"/>
    <property type="evidence" value="ECO:0007669"/>
    <property type="project" value="TreeGrafter"/>
</dbReference>
<protein>
    <submittedName>
        <fullName evidence="5">Probable phosphoglycerate mutase</fullName>
    </submittedName>
</protein>
<dbReference type="PANTHER" id="PTHR48100">
    <property type="entry name" value="BROAD-SPECIFICITY PHOSPHATASE YOR283W-RELATED"/>
    <property type="match status" value="1"/>
</dbReference>
<feature type="binding site" evidence="4">
    <location>
        <position position="61"/>
    </location>
    <ligand>
        <name>substrate</name>
    </ligand>
</feature>
<sequence length="196" mass="21451">MTAKIYLVRHGETEWNRDDRMQGQQDSLLTAKGRAQAKQTGRALARVGADNLPTWVSPLGRAVATSALIAEEVALGPVMLEPRVKEVGLGSWEGWTGEEIARFHGEALADIPRSAWGFYSPDGEGFELAASRVREWLGERTESAILVIAHGMIGRVFRGLLTSMTPEEAMISNVPQDAIWCFHEGHLTELAVEGLS</sequence>
<dbReference type="SUPFAM" id="SSF53254">
    <property type="entry name" value="Phosphoglycerate mutase-like"/>
    <property type="match status" value="1"/>
</dbReference>
<evidence type="ECO:0000313" key="6">
    <source>
        <dbReference type="Proteomes" id="UP000199236"/>
    </source>
</evidence>
<evidence type="ECO:0000256" key="1">
    <source>
        <dbReference type="ARBA" id="ARBA00023152"/>
    </source>
</evidence>
<feature type="active site" description="Proton donor/acceptor" evidence="3">
    <location>
        <position position="86"/>
    </location>
</feature>
<dbReference type="PIRSF" id="PIRSF000709">
    <property type="entry name" value="6PFK_2-Ptase"/>
    <property type="match status" value="1"/>
</dbReference>
<dbReference type="Pfam" id="PF00300">
    <property type="entry name" value="His_Phos_1"/>
    <property type="match status" value="1"/>
</dbReference>
<accession>A0A1I5H5H1</accession>
<gene>
    <name evidence="5" type="ORF">SAMN04488056_10628</name>
</gene>
<dbReference type="STRING" id="655353.SAMN04488056_10628"/>